<evidence type="ECO:0000313" key="6">
    <source>
        <dbReference type="EMBL" id="MEE2058003.1"/>
    </source>
</evidence>
<evidence type="ECO:0000256" key="5">
    <source>
        <dbReference type="SAM" id="SignalP"/>
    </source>
</evidence>
<evidence type="ECO:0000256" key="1">
    <source>
        <dbReference type="ARBA" id="ARBA00007534"/>
    </source>
</evidence>
<keyword evidence="4" id="KW-1015">Disulfide bond</keyword>
<keyword evidence="2" id="KW-0719">Serine esterase</keyword>
<evidence type="ECO:0000256" key="2">
    <source>
        <dbReference type="ARBA" id="ARBA00022487"/>
    </source>
</evidence>
<dbReference type="PANTHER" id="PTHR33630:SF9">
    <property type="entry name" value="CUTINASE 4"/>
    <property type="match status" value="1"/>
</dbReference>
<comment type="similarity">
    <text evidence="1">Belongs to the cutinase family.</text>
</comment>
<dbReference type="Gene3D" id="3.40.50.1820">
    <property type="entry name" value="alpha/beta hydrolase"/>
    <property type="match status" value="1"/>
</dbReference>
<evidence type="ECO:0000256" key="3">
    <source>
        <dbReference type="ARBA" id="ARBA00022801"/>
    </source>
</evidence>
<dbReference type="EMBL" id="JAUTXY010000004">
    <property type="protein sequence ID" value="MEE2058003.1"/>
    <property type="molecule type" value="Genomic_DNA"/>
</dbReference>
<feature type="chain" id="PRO_5046355353" evidence="5">
    <location>
        <begin position="29"/>
        <end position="302"/>
    </location>
</feature>
<dbReference type="InterPro" id="IPR029058">
    <property type="entry name" value="AB_hydrolase_fold"/>
</dbReference>
<dbReference type="InterPro" id="IPR000675">
    <property type="entry name" value="Cutinase/axe"/>
</dbReference>
<comment type="caution">
    <text evidence="6">The sequence shown here is derived from an EMBL/GenBank/DDBJ whole genome shotgun (WGS) entry which is preliminary data.</text>
</comment>
<organism evidence="6 7">
    <name type="scientific">Rhodococcus artemisiae</name>
    <dbReference type="NCBI Taxonomy" id="714159"/>
    <lineage>
        <taxon>Bacteria</taxon>
        <taxon>Bacillati</taxon>
        <taxon>Actinomycetota</taxon>
        <taxon>Actinomycetes</taxon>
        <taxon>Mycobacteriales</taxon>
        <taxon>Nocardiaceae</taxon>
        <taxon>Rhodococcus</taxon>
    </lineage>
</organism>
<dbReference type="Proteomes" id="UP001336020">
    <property type="component" value="Unassembled WGS sequence"/>
</dbReference>
<protein>
    <submittedName>
        <fullName evidence="6">Cutinase family protein</fullName>
    </submittedName>
</protein>
<dbReference type="Pfam" id="PF01083">
    <property type="entry name" value="Cutinase"/>
    <property type="match status" value="1"/>
</dbReference>
<reference evidence="6 7" key="1">
    <citation type="submission" date="2023-07" db="EMBL/GenBank/DDBJ databases">
        <authorList>
            <person name="Girao M."/>
            <person name="Carvalho M.F."/>
        </authorList>
    </citation>
    <scope>NUCLEOTIDE SEQUENCE [LARGE SCALE GENOMIC DNA]</scope>
    <source>
        <strain evidence="6 7">YIM65754</strain>
    </source>
</reference>
<accession>A0ABU7L8X5</accession>
<keyword evidence="3" id="KW-0378">Hydrolase</keyword>
<dbReference type="SUPFAM" id="SSF53474">
    <property type="entry name" value="alpha/beta-Hydrolases"/>
    <property type="match status" value="1"/>
</dbReference>
<gene>
    <name evidence="6" type="ORF">Q7514_10760</name>
</gene>
<feature type="signal peptide" evidence="5">
    <location>
        <begin position="1"/>
        <end position="28"/>
    </location>
</feature>
<sequence length="302" mass="31393">MRFGKASTMLAAAAAVVGSIVAAPAAQADPGGCPTLNVIAVPGTWETSSTPDPERGNGMLAQVTSGLPAGARVDYVQYPATAFPWEGDMYGVSRNRAVDNARDLIAGTAAHCPGTDFALVGYSQGADAAGDLAAEIGTGLGVIPPHRLTAVGLISDPRRSETDALVGPPVPGNGAGGSRVGGFGFVSPDVRTICAVGDLYCSTPREDYVTRLAGFLAITAGTGPDAFEHYRDEATILYNDIMSAGGVPTLQLQISPEANVERETQIREFYGSQIHQDYSNYAVDDRGTTATVWLNNWLASKV</sequence>
<evidence type="ECO:0000256" key="4">
    <source>
        <dbReference type="ARBA" id="ARBA00023157"/>
    </source>
</evidence>
<evidence type="ECO:0000313" key="7">
    <source>
        <dbReference type="Proteomes" id="UP001336020"/>
    </source>
</evidence>
<keyword evidence="5" id="KW-0732">Signal</keyword>
<dbReference type="SMART" id="SM01110">
    <property type="entry name" value="Cutinase"/>
    <property type="match status" value="1"/>
</dbReference>
<name>A0ABU7L8X5_9NOCA</name>
<keyword evidence="7" id="KW-1185">Reference proteome</keyword>
<proteinExistence type="inferred from homology"/>
<dbReference type="PANTHER" id="PTHR33630">
    <property type="entry name" value="CUTINASE RV1984C-RELATED-RELATED"/>
    <property type="match status" value="1"/>
</dbReference>
<dbReference type="RefSeq" id="WP_330133243.1">
    <property type="nucleotide sequence ID" value="NZ_JAUTXY010000004.1"/>
</dbReference>